<dbReference type="InterPro" id="IPR036396">
    <property type="entry name" value="Cyt_P450_sf"/>
</dbReference>
<keyword evidence="2 7" id="KW-0349">Heme</keyword>
<dbReference type="RefSeq" id="XP_033675560.1">
    <property type="nucleotide sequence ID" value="XM_033820548.1"/>
</dbReference>
<dbReference type="PANTHER" id="PTHR24286:SF384">
    <property type="entry name" value="P450, PUTATIVE (EUROFUNG)-RELATED"/>
    <property type="match status" value="1"/>
</dbReference>
<dbReference type="CDD" id="cd00302">
    <property type="entry name" value="cytochrome_P450"/>
    <property type="match status" value="1"/>
</dbReference>
<evidence type="ECO:0000313" key="9">
    <source>
        <dbReference type="Proteomes" id="UP000800094"/>
    </source>
</evidence>
<evidence type="ECO:0000256" key="6">
    <source>
        <dbReference type="ARBA" id="ARBA00023033"/>
    </source>
</evidence>
<dbReference type="Proteomes" id="UP000800094">
    <property type="component" value="Unassembled WGS sequence"/>
</dbReference>
<evidence type="ECO:0000256" key="7">
    <source>
        <dbReference type="RuleBase" id="RU000461"/>
    </source>
</evidence>
<keyword evidence="6 7" id="KW-0503">Monooxygenase</keyword>
<dbReference type="GO" id="GO:0005506">
    <property type="term" value="F:iron ion binding"/>
    <property type="evidence" value="ECO:0007669"/>
    <property type="project" value="InterPro"/>
</dbReference>
<dbReference type="AlphaFoldDB" id="A0A6A6HR18"/>
<evidence type="ECO:0000256" key="2">
    <source>
        <dbReference type="ARBA" id="ARBA00022617"/>
    </source>
</evidence>
<reference evidence="8" key="1">
    <citation type="journal article" date="2020" name="Stud. Mycol.">
        <title>101 Dothideomycetes genomes: a test case for predicting lifestyles and emergence of pathogens.</title>
        <authorList>
            <person name="Haridas S."/>
            <person name="Albert R."/>
            <person name="Binder M."/>
            <person name="Bloem J."/>
            <person name="Labutti K."/>
            <person name="Salamov A."/>
            <person name="Andreopoulos B."/>
            <person name="Baker S."/>
            <person name="Barry K."/>
            <person name="Bills G."/>
            <person name="Bluhm B."/>
            <person name="Cannon C."/>
            <person name="Castanera R."/>
            <person name="Culley D."/>
            <person name="Daum C."/>
            <person name="Ezra D."/>
            <person name="Gonzalez J."/>
            <person name="Henrissat B."/>
            <person name="Kuo A."/>
            <person name="Liang C."/>
            <person name="Lipzen A."/>
            <person name="Lutzoni F."/>
            <person name="Magnuson J."/>
            <person name="Mondo S."/>
            <person name="Nolan M."/>
            <person name="Ohm R."/>
            <person name="Pangilinan J."/>
            <person name="Park H.-J."/>
            <person name="Ramirez L."/>
            <person name="Alfaro M."/>
            <person name="Sun H."/>
            <person name="Tritt A."/>
            <person name="Yoshinaga Y."/>
            <person name="Zwiers L.-H."/>
            <person name="Turgeon B."/>
            <person name="Goodwin S."/>
            <person name="Spatafora J."/>
            <person name="Crous P."/>
            <person name="Grigoriev I."/>
        </authorList>
    </citation>
    <scope>NUCLEOTIDE SEQUENCE</scope>
    <source>
        <strain evidence="8">CBS 122368</strain>
    </source>
</reference>
<dbReference type="InterPro" id="IPR001128">
    <property type="entry name" value="Cyt_P450"/>
</dbReference>
<dbReference type="GO" id="GO:0020037">
    <property type="term" value="F:heme binding"/>
    <property type="evidence" value="ECO:0007669"/>
    <property type="project" value="InterPro"/>
</dbReference>
<gene>
    <name evidence="8" type="ORF">BU26DRAFT_202121</name>
</gene>
<evidence type="ECO:0000256" key="1">
    <source>
        <dbReference type="ARBA" id="ARBA00010617"/>
    </source>
</evidence>
<name>A0A6A6HR18_9PLEO</name>
<dbReference type="GO" id="GO:0004497">
    <property type="term" value="F:monooxygenase activity"/>
    <property type="evidence" value="ECO:0007669"/>
    <property type="project" value="UniProtKB-KW"/>
</dbReference>
<organism evidence="8 9">
    <name type="scientific">Trematosphaeria pertusa</name>
    <dbReference type="NCBI Taxonomy" id="390896"/>
    <lineage>
        <taxon>Eukaryota</taxon>
        <taxon>Fungi</taxon>
        <taxon>Dikarya</taxon>
        <taxon>Ascomycota</taxon>
        <taxon>Pezizomycotina</taxon>
        <taxon>Dothideomycetes</taxon>
        <taxon>Pleosporomycetidae</taxon>
        <taxon>Pleosporales</taxon>
        <taxon>Massarineae</taxon>
        <taxon>Trematosphaeriaceae</taxon>
        <taxon>Trematosphaeria</taxon>
    </lineage>
</organism>
<keyword evidence="3 7" id="KW-0479">Metal-binding</keyword>
<protein>
    <submittedName>
        <fullName evidence="8">Cytochrome P450</fullName>
    </submittedName>
</protein>
<dbReference type="GeneID" id="54573878"/>
<evidence type="ECO:0000256" key="4">
    <source>
        <dbReference type="ARBA" id="ARBA00023002"/>
    </source>
</evidence>
<dbReference type="PANTHER" id="PTHR24286">
    <property type="entry name" value="CYTOCHROME P450 26"/>
    <property type="match status" value="1"/>
</dbReference>
<dbReference type="EMBL" id="ML987216">
    <property type="protein sequence ID" value="KAF2240556.1"/>
    <property type="molecule type" value="Genomic_DNA"/>
</dbReference>
<dbReference type="GO" id="GO:0016705">
    <property type="term" value="F:oxidoreductase activity, acting on paired donors, with incorporation or reduction of molecular oxygen"/>
    <property type="evidence" value="ECO:0007669"/>
    <property type="project" value="InterPro"/>
</dbReference>
<evidence type="ECO:0000256" key="3">
    <source>
        <dbReference type="ARBA" id="ARBA00022723"/>
    </source>
</evidence>
<keyword evidence="5 7" id="KW-0408">Iron</keyword>
<sequence length="467" mass="51658">MPKPDPQLPLGTSSTLRGLSETFSFHASPESFITSRILDFHKEHPQLVASRTVIRAKVLNRDVAVVSSHAQISQVLRDESSQYEACGAYNELMAPFFPSPNLLLTDGAQHRHMRNIWEAKISALRADSVSLVQELTKHHFEAALFGSEVDIYECMKTLSWKILLGVFLRLDFSDPLFTTIASLQEDLLRGQFSVFPVSINAGFWSSPRRKGVDAKKKLQGLILDHLESKKSACPFSAPDSNALEDLANHTLLITSSLATKAMASLLTALCLNLYLHEGKGEGGQTAAEELLSQNDIERCSGRLRSILLETERLSPPIVGIMRRSTGNNVISSPAEEADVLVPKGWDCWLYFVGGGRDPAAVGPTWDRFDPSRYHEDGRTPEGTAFGAGPKTCLGKNLVRGMALSVATTWLRMGLRVEGKITARGVRGWLGWERNDAIRPEDWAADMKQLPTQRPSKPVMVRLVRSEK</sequence>
<proteinExistence type="inferred from homology"/>
<dbReference type="OrthoDB" id="1470350at2759"/>
<keyword evidence="9" id="KW-1185">Reference proteome</keyword>
<comment type="similarity">
    <text evidence="1 7">Belongs to the cytochrome P450 family.</text>
</comment>
<dbReference type="Gene3D" id="1.10.630.10">
    <property type="entry name" value="Cytochrome P450"/>
    <property type="match status" value="1"/>
</dbReference>
<evidence type="ECO:0000313" key="8">
    <source>
        <dbReference type="EMBL" id="KAF2240556.1"/>
    </source>
</evidence>
<dbReference type="GO" id="GO:0016125">
    <property type="term" value="P:sterol metabolic process"/>
    <property type="evidence" value="ECO:0007669"/>
    <property type="project" value="TreeGrafter"/>
</dbReference>
<dbReference type="Pfam" id="PF00067">
    <property type="entry name" value="p450"/>
    <property type="match status" value="1"/>
</dbReference>
<dbReference type="PROSITE" id="PS00086">
    <property type="entry name" value="CYTOCHROME_P450"/>
    <property type="match status" value="1"/>
</dbReference>
<accession>A0A6A6HR18</accession>
<evidence type="ECO:0000256" key="5">
    <source>
        <dbReference type="ARBA" id="ARBA00023004"/>
    </source>
</evidence>
<dbReference type="InterPro" id="IPR017972">
    <property type="entry name" value="Cyt_P450_CS"/>
</dbReference>
<dbReference type="SUPFAM" id="SSF48264">
    <property type="entry name" value="Cytochrome P450"/>
    <property type="match status" value="1"/>
</dbReference>
<keyword evidence="4 7" id="KW-0560">Oxidoreductase</keyword>